<dbReference type="OrthoDB" id="764974at2"/>
<reference evidence="2 3" key="1">
    <citation type="submission" date="2016-10" db="EMBL/GenBank/DDBJ databases">
        <authorList>
            <person name="de Groot N.N."/>
        </authorList>
    </citation>
    <scope>NUCLEOTIDE SEQUENCE [LARGE SCALE GENOMIC DNA]</scope>
    <source>
        <strain evidence="2 3">DSM 18610</strain>
    </source>
</reference>
<dbReference type="Gene3D" id="2.40.128.130">
    <property type="entry name" value="Autotransporter beta-domain"/>
    <property type="match status" value="1"/>
</dbReference>
<gene>
    <name evidence="2" type="ORF">SAMN04488023_11670</name>
</gene>
<name>A0A1H9S0P9_9SPHI</name>
<organism evidence="2 3">
    <name type="scientific">Pedobacter rhizosphaerae</name>
    <dbReference type="NCBI Taxonomy" id="390241"/>
    <lineage>
        <taxon>Bacteria</taxon>
        <taxon>Pseudomonadati</taxon>
        <taxon>Bacteroidota</taxon>
        <taxon>Sphingobacteriia</taxon>
        <taxon>Sphingobacteriales</taxon>
        <taxon>Sphingobacteriaceae</taxon>
        <taxon>Pedobacter</taxon>
    </lineage>
</organism>
<accession>A0A1H9S0P9</accession>
<evidence type="ECO:0000313" key="2">
    <source>
        <dbReference type="EMBL" id="SER78508.1"/>
    </source>
</evidence>
<evidence type="ECO:0000256" key="1">
    <source>
        <dbReference type="SAM" id="SignalP"/>
    </source>
</evidence>
<evidence type="ECO:0008006" key="4">
    <source>
        <dbReference type="Google" id="ProtNLM"/>
    </source>
</evidence>
<feature type="signal peptide" evidence="1">
    <location>
        <begin position="1"/>
        <end position="19"/>
    </location>
</feature>
<dbReference type="InterPro" id="IPR036709">
    <property type="entry name" value="Autotransporte_beta_dom_sf"/>
</dbReference>
<dbReference type="STRING" id="390241.SAMN04488023_11670"/>
<keyword evidence="1" id="KW-0732">Signal</keyword>
<dbReference type="EMBL" id="FOGG01000016">
    <property type="protein sequence ID" value="SER78508.1"/>
    <property type="molecule type" value="Genomic_DNA"/>
</dbReference>
<feature type="chain" id="PRO_5011480610" description="Outer membrane protein beta-barrel domain-containing protein" evidence="1">
    <location>
        <begin position="20"/>
        <end position="238"/>
    </location>
</feature>
<dbReference type="AlphaFoldDB" id="A0A1H9S0P9"/>
<proteinExistence type="predicted"/>
<protein>
    <recommendedName>
        <fullName evidence="4">Outer membrane protein beta-barrel domain-containing protein</fullName>
    </recommendedName>
</protein>
<keyword evidence="3" id="KW-1185">Reference proteome</keyword>
<dbReference type="RefSeq" id="WP_090885295.1">
    <property type="nucleotide sequence ID" value="NZ_FOGG01000016.1"/>
</dbReference>
<dbReference type="Proteomes" id="UP000199572">
    <property type="component" value="Unassembled WGS sequence"/>
</dbReference>
<dbReference type="SUPFAM" id="SSF103515">
    <property type="entry name" value="Autotransporter"/>
    <property type="match status" value="1"/>
</dbReference>
<evidence type="ECO:0000313" key="3">
    <source>
        <dbReference type="Proteomes" id="UP000199572"/>
    </source>
</evidence>
<sequence length="238" mass="25236">MKKALLFLLSLFIYFQSTAQTPGKRSYISIAVGPSLPIGDFGSKDLSDEDSGLAKMGGFVNISYGYKFTESISMLVLLRGGIYGVDTDAFLKGYATPDGSAASLSVSTTTWKTGAIMAGIQQSLPLNSKKSLLLETRAAIGIQKSKSPATTINMSISGFGNFSGKQEPMSSTSAAYFLGLSLNYNLGSNISLKFNADYTGANPKFEYTLATNNTIQTSTKLKQNISVIDLGIGLGVSF</sequence>